<dbReference type="EMBL" id="JPKZ01002368">
    <property type="protein sequence ID" value="KHN77135.1"/>
    <property type="molecule type" value="Genomic_DNA"/>
</dbReference>
<sequence>MLFTFATAVFLFTAACSVTGDERNSTGYEPKGEYGSKTELIRRNYYWYTKHKYERVKNKVLPMALDNRTPEDALCEILINTVSCDDIRTALANYSGYTPHEDPKSLL</sequence>
<keyword evidence="1" id="KW-0732">Signal</keyword>
<dbReference type="Proteomes" id="UP000031036">
    <property type="component" value="Unassembled WGS sequence"/>
</dbReference>
<feature type="signal peptide" evidence="1">
    <location>
        <begin position="1"/>
        <end position="20"/>
    </location>
</feature>
<comment type="caution">
    <text evidence="2">The sequence shown here is derived from an EMBL/GenBank/DDBJ whole genome shotgun (WGS) entry which is preliminary data.</text>
</comment>
<evidence type="ECO:0000313" key="3">
    <source>
        <dbReference type="Proteomes" id="UP000031036"/>
    </source>
</evidence>
<reference evidence="2 3" key="1">
    <citation type="submission" date="2014-11" db="EMBL/GenBank/DDBJ databases">
        <title>Genetic blueprint of the zoonotic pathogen Toxocara canis.</title>
        <authorList>
            <person name="Zhu X.-Q."/>
            <person name="Korhonen P.K."/>
            <person name="Cai H."/>
            <person name="Young N.D."/>
            <person name="Nejsum P."/>
            <person name="von Samson-Himmelstjerna G."/>
            <person name="Boag P.R."/>
            <person name="Tan P."/>
            <person name="Li Q."/>
            <person name="Min J."/>
            <person name="Yang Y."/>
            <person name="Wang X."/>
            <person name="Fang X."/>
            <person name="Hall R.S."/>
            <person name="Hofmann A."/>
            <person name="Sternberg P.W."/>
            <person name="Jex A.R."/>
            <person name="Gasser R.B."/>
        </authorList>
    </citation>
    <scope>NUCLEOTIDE SEQUENCE [LARGE SCALE GENOMIC DNA]</scope>
    <source>
        <strain evidence="2">PN_DK_2014</strain>
    </source>
</reference>
<protein>
    <submittedName>
        <fullName evidence="2">Uncharacterized protein</fullName>
    </submittedName>
</protein>
<name>A0A0B2V843_TOXCA</name>
<evidence type="ECO:0000313" key="2">
    <source>
        <dbReference type="EMBL" id="KHN77135.1"/>
    </source>
</evidence>
<feature type="chain" id="PRO_5002079757" evidence="1">
    <location>
        <begin position="21"/>
        <end position="107"/>
    </location>
</feature>
<accession>A0A0B2V843</accession>
<proteinExistence type="predicted"/>
<organism evidence="2 3">
    <name type="scientific">Toxocara canis</name>
    <name type="common">Canine roundworm</name>
    <dbReference type="NCBI Taxonomy" id="6265"/>
    <lineage>
        <taxon>Eukaryota</taxon>
        <taxon>Metazoa</taxon>
        <taxon>Ecdysozoa</taxon>
        <taxon>Nematoda</taxon>
        <taxon>Chromadorea</taxon>
        <taxon>Rhabditida</taxon>
        <taxon>Spirurina</taxon>
        <taxon>Ascaridomorpha</taxon>
        <taxon>Ascaridoidea</taxon>
        <taxon>Toxocaridae</taxon>
        <taxon>Toxocara</taxon>
    </lineage>
</organism>
<evidence type="ECO:0000256" key="1">
    <source>
        <dbReference type="SAM" id="SignalP"/>
    </source>
</evidence>
<keyword evidence="3" id="KW-1185">Reference proteome</keyword>
<gene>
    <name evidence="2" type="ORF">Tcan_03180</name>
</gene>
<dbReference type="AlphaFoldDB" id="A0A0B2V843"/>